<sequence length="402" mass="45074">MPGQFHRVLRQIYKGDECSDDEDEDDEGDYDLEKGQEIAGIFIDLLHEAYRSSRNDLVRNLKSHIPLYLTKSTTLSRPLLNPSAKGLRGFNHVDFGAALVGIRYRNEYRANPEAFCAEVNNGTRQHVYDSLPSFLFADDKEYDPLVPEAGLGTGHLLERCLRLELTGDSTAFGAKSTSGKATLTAVIYVASSSMCEWGTADATLKRLTESIPELLVAPKSKKSKGVLDDPALAADPADIIFEKRKERAAAAQEEERQQQGNLAREEERKRREVAAHEKERKRQEAAAREAKLREAGARGKERQRQELAAERAKEERRRARSQDQEANQNDNRNGLYKRGQHNIVLRSHVRAPKVLAATSGRTIMTREDGIMTRGRRLILNIKGLSIVVKAASTTMLQIRPSQ</sequence>
<dbReference type="Pfam" id="PF20414">
    <property type="entry name" value="DUF6698"/>
    <property type="match status" value="1"/>
</dbReference>
<protein>
    <submittedName>
        <fullName evidence="2">Uncharacterized protein</fullName>
    </submittedName>
</protein>
<dbReference type="InterPro" id="IPR046521">
    <property type="entry name" value="DUF6698"/>
</dbReference>
<organism evidence="2 3">
    <name type="scientific">Candolleomyces aberdarensis</name>
    <dbReference type="NCBI Taxonomy" id="2316362"/>
    <lineage>
        <taxon>Eukaryota</taxon>
        <taxon>Fungi</taxon>
        <taxon>Dikarya</taxon>
        <taxon>Basidiomycota</taxon>
        <taxon>Agaricomycotina</taxon>
        <taxon>Agaricomycetes</taxon>
        <taxon>Agaricomycetidae</taxon>
        <taxon>Agaricales</taxon>
        <taxon>Agaricineae</taxon>
        <taxon>Psathyrellaceae</taxon>
        <taxon>Candolleomyces</taxon>
    </lineage>
</organism>
<accession>A0A4Q2D266</accession>
<evidence type="ECO:0000313" key="3">
    <source>
        <dbReference type="Proteomes" id="UP000290288"/>
    </source>
</evidence>
<evidence type="ECO:0000256" key="1">
    <source>
        <dbReference type="SAM" id="MobiDB-lite"/>
    </source>
</evidence>
<name>A0A4Q2D266_9AGAR</name>
<gene>
    <name evidence="2" type="ORF">EST38_g12527</name>
</gene>
<dbReference type="AlphaFoldDB" id="A0A4Q2D266"/>
<dbReference type="OrthoDB" id="3220614at2759"/>
<keyword evidence="3" id="KW-1185">Reference proteome</keyword>
<proteinExistence type="predicted"/>
<comment type="caution">
    <text evidence="2">The sequence shown here is derived from an EMBL/GenBank/DDBJ whole genome shotgun (WGS) entry which is preliminary data.</text>
</comment>
<evidence type="ECO:0000313" key="2">
    <source>
        <dbReference type="EMBL" id="RXW13327.1"/>
    </source>
</evidence>
<dbReference type="Proteomes" id="UP000290288">
    <property type="component" value="Unassembled WGS sequence"/>
</dbReference>
<feature type="region of interest" description="Disordered" evidence="1">
    <location>
        <begin position="246"/>
        <end position="335"/>
    </location>
</feature>
<reference evidence="2 3" key="1">
    <citation type="submission" date="2019-01" db="EMBL/GenBank/DDBJ databases">
        <title>Draft genome sequence of Psathyrella aberdarensis IHI B618.</title>
        <authorList>
            <person name="Buettner E."/>
            <person name="Kellner H."/>
        </authorList>
    </citation>
    <scope>NUCLEOTIDE SEQUENCE [LARGE SCALE GENOMIC DNA]</scope>
    <source>
        <strain evidence="2 3">IHI B618</strain>
    </source>
</reference>
<feature type="compositionally biased region" description="Basic and acidic residues" evidence="1">
    <location>
        <begin position="246"/>
        <end position="323"/>
    </location>
</feature>
<dbReference type="EMBL" id="SDEE01000949">
    <property type="protein sequence ID" value="RXW13327.1"/>
    <property type="molecule type" value="Genomic_DNA"/>
</dbReference>